<feature type="domain" description="Glycosyl transferase family 1" evidence="1">
    <location>
        <begin position="195"/>
        <end position="326"/>
    </location>
</feature>
<dbReference type="Pfam" id="PF13439">
    <property type="entry name" value="Glyco_transf_4"/>
    <property type="match status" value="1"/>
</dbReference>
<reference evidence="3 4" key="1">
    <citation type="journal article" date="2016" name="Nat. Commun.">
        <title>Thousands of microbial genomes shed light on interconnected biogeochemical processes in an aquifer system.</title>
        <authorList>
            <person name="Anantharaman K."/>
            <person name="Brown C.T."/>
            <person name="Hug L.A."/>
            <person name="Sharon I."/>
            <person name="Castelle C.J."/>
            <person name="Probst A.J."/>
            <person name="Thomas B.C."/>
            <person name="Singh A."/>
            <person name="Wilkins M.J."/>
            <person name="Karaoz U."/>
            <person name="Brodie E.L."/>
            <person name="Williams K.H."/>
            <person name="Hubbard S.S."/>
            <person name="Banfield J.F."/>
        </authorList>
    </citation>
    <scope>NUCLEOTIDE SEQUENCE [LARGE SCALE GENOMIC DNA]</scope>
</reference>
<evidence type="ECO:0000313" key="4">
    <source>
        <dbReference type="Proteomes" id="UP000176893"/>
    </source>
</evidence>
<dbReference type="Pfam" id="PF00534">
    <property type="entry name" value="Glycos_transf_1"/>
    <property type="match status" value="1"/>
</dbReference>
<organism evidence="3 4">
    <name type="scientific">Candidatus Yanofskybacteria bacterium RIFCSPHIGHO2_01_FULL_41_26</name>
    <dbReference type="NCBI Taxonomy" id="1802661"/>
    <lineage>
        <taxon>Bacteria</taxon>
        <taxon>Candidatus Yanofskyibacteriota</taxon>
    </lineage>
</organism>
<evidence type="ECO:0000259" key="2">
    <source>
        <dbReference type="Pfam" id="PF13439"/>
    </source>
</evidence>
<comment type="caution">
    <text evidence="3">The sequence shown here is derived from an EMBL/GenBank/DDBJ whole genome shotgun (WGS) entry which is preliminary data.</text>
</comment>
<accession>A0A1F8ECL0</accession>
<sequence>MKIALVHDWLNNLGGAERVLIELHKIFPTAPIYVLFYNKKFVREFLPEAEIRISSLQKIPFITKLYKYLFFLMPSAVESFDLSNFDIVISSSVIFAKGLVLKPKTKHICYCYSPTRFLWDRHSENSNQGRLAGLSRHLLRIWDRQASDRVDEFVAISKTVQARIKKYYGKESRLIYPPTVLNAMGPVAPRLPLSPFYLIVSRLFPHKNIDVAIDAFNKLGYELIVIGDGPAKKDLKKIASKNIKILGFKTDDEIVEYYRNCKAFIMPQEEDFGLTPLEAMSFGKPVLALQKGGALETMVEGVTGEFFDDPIPEALADGIRRLNENYLNYSPLIIQKWAEKFSRERFRTEVIQLTNSGQ</sequence>
<dbReference type="PANTHER" id="PTHR45947">
    <property type="entry name" value="SULFOQUINOVOSYL TRANSFERASE SQD2"/>
    <property type="match status" value="1"/>
</dbReference>
<dbReference type="AlphaFoldDB" id="A0A1F8ECL0"/>
<name>A0A1F8ECL0_9BACT</name>
<feature type="domain" description="Glycosyltransferase subfamily 4-like N-terminal" evidence="2">
    <location>
        <begin position="14"/>
        <end position="177"/>
    </location>
</feature>
<dbReference type="Proteomes" id="UP000176893">
    <property type="component" value="Unassembled WGS sequence"/>
</dbReference>
<evidence type="ECO:0000313" key="3">
    <source>
        <dbReference type="EMBL" id="OGM98039.1"/>
    </source>
</evidence>
<dbReference type="EMBL" id="MGJB01000018">
    <property type="protein sequence ID" value="OGM98039.1"/>
    <property type="molecule type" value="Genomic_DNA"/>
</dbReference>
<dbReference type="InterPro" id="IPR050194">
    <property type="entry name" value="Glycosyltransferase_grp1"/>
</dbReference>
<evidence type="ECO:0000259" key="1">
    <source>
        <dbReference type="Pfam" id="PF00534"/>
    </source>
</evidence>
<proteinExistence type="predicted"/>
<dbReference type="SUPFAM" id="SSF53756">
    <property type="entry name" value="UDP-Glycosyltransferase/glycogen phosphorylase"/>
    <property type="match status" value="1"/>
</dbReference>
<dbReference type="STRING" id="1802661.A2649_01740"/>
<dbReference type="InterPro" id="IPR001296">
    <property type="entry name" value="Glyco_trans_1"/>
</dbReference>
<dbReference type="InterPro" id="IPR028098">
    <property type="entry name" value="Glyco_trans_4-like_N"/>
</dbReference>
<protein>
    <recommendedName>
        <fullName evidence="5">Glycosyl transferase family 1 domain-containing protein</fullName>
    </recommendedName>
</protein>
<evidence type="ECO:0008006" key="5">
    <source>
        <dbReference type="Google" id="ProtNLM"/>
    </source>
</evidence>
<dbReference type="PANTHER" id="PTHR45947:SF3">
    <property type="entry name" value="SULFOQUINOVOSYL TRANSFERASE SQD2"/>
    <property type="match status" value="1"/>
</dbReference>
<gene>
    <name evidence="3" type="ORF">A2649_01740</name>
</gene>
<dbReference type="Gene3D" id="3.40.50.2000">
    <property type="entry name" value="Glycogen Phosphorylase B"/>
    <property type="match status" value="2"/>
</dbReference>
<dbReference type="GO" id="GO:0016757">
    <property type="term" value="F:glycosyltransferase activity"/>
    <property type="evidence" value="ECO:0007669"/>
    <property type="project" value="InterPro"/>
</dbReference>